<keyword evidence="4" id="KW-1185">Reference proteome</keyword>
<sequence>MFSGIKCFFAHQQALGRTQDLCLAPLPRNREQRPPRIYTKDEIRALLEGAVVCQSTSFSCDAETLRIALLLLYATGATATEVLRLRVSDLDLQRRIIGLGSSATKRWIPVAVPLAKLLRRVIGGKRADDVLLCNRHGSPLSRAYLGARFQRLTQQVKTGNDIGGKPPRLQDFRYTFAVHRIESWIQQGADLNVLLPALSTYMGYADLRKAEEFLALTPERFREDLEKLSPAKHRRTWNDDPRLLAFLTRL</sequence>
<dbReference type="InterPro" id="IPR002104">
    <property type="entry name" value="Integrase_catalytic"/>
</dbReference>
<dbReference type="Pfam" id="PF00589">
    <property type="entry name" value="Phage_integrase"/>
    <property type="match status" value="1"/>
</dbReference>
<protein>
    <submittedName>
        <fullName evidence="3">Tyrosine-type recombinase/integrase</fullName>
    </submittedName>
</protein>
<reference evidence="3 4" key="1">
    <citation type="submission" date="2024-12" db="EMBL/GenBank/DDBJ databases">
        <authorList>
            <person name="Lee Y."/>
        </authorList>
    </citation>
    <scope>NUCLEOTIDE SEQUENCE [LARGE SCALE GENOMIC DNA]</scope>
    <source>
        <strain evidence="3 4">03SUJ4</strain>
    </source>
</reference>
<dbReference type="PANTHER" id="PTHR30349:SF64">
    <property type="entry name" value="PROPHAGE INTEGRASE INTD-RELATED"/>
    <property type="match status" value="1"/>
</dbReference>
<dbReference type="SUPFAM" id="SSF56349">
    <property type="entry name" value="DNA breaking-rejoining enzymes"/>
    <property type="match status" value="1"/>
</dbReference>
<name>A0ABW9KGP7_9BACT</name>
<dbReference type="Gene3D" id="1.10.443.10">
    <property type="entry name" value="Intergrase catalytic core"/>
    <property type="match status" value="1"/>
</dbReference>
<evidence type="ECO:0000256" key="1">
    <source>
        <dbReference type="ARBA" id="ARBA00023172"/>
    </source>
</evidence>
<dbReference type="InterPro" id="IPR011010">
    <property type="entry name" value="DNA_brk_join_enz"/>
</dbReference>
<dbReference type="Proteomes" id="UP001634747">
    <property type="component" value="Unassembled WGS sequence"/>
</dbReference>
<evidence type="ECO:0000313" key="4">
    <source>
        <dbReference type="Proteomes" id="UP001634747"/>
    </source>
</evidence>
<proteinExistence type="predicted"/>
<feature type="domain" description="Tyr recombinase" evidence="2">
    <location>
        <begin position="33"/>
        <end position="238"/>
    </location>
</feature>
<dbReference type="InterPro" id="IPR013762">
    <property type="entry name" value="Integrase-like_cat_sf"/>
</dbReference>
<keyword evidence="1" id="KW-0233">DNA recombination</keyword>
<dbReference type="EMBL" id="JBJYXY010000001">
    <property type="protein sequence ID" value="MFN2974930.1"/>
    <property type="molecule type" value="Genomic_DNA"/>
</dbReference>
<dbReference type="PANTHER" id="PTHR30349">
    <property type="entry name" value="PHAGE INTEGRASE-RELATED"/>
    <property type="match status" value="1"/>
</dbReference>
<accession>A0ABW9KGP7</accession>
<evidence type="ECO:0000259" key="2">
    <source>
        <dbReference type="PROSITE" id="PS51898"/>
    </source>
</evidence>
<gene>
    <name evidence="3" type="ORF">ACK2TP_04075</name>
</gene>
<organism evidence="3 4">
    <name type="scientific">Terriglobus aquaticus</name>
    <dbReference type="NCBI Taxonomy" id="940139"/>
    <lineage>
        <taxon>Bacteria</taxon>
        <taxon>Pseudomonadati</taxon>
        <taxon>Acidobacteriota</taxon>
        <taxon>Terriglobia</taxon>
        <taxon>Terriglobales</taxon>
        <taxon>Acidobacteriaceae</taxon>
        <taxon>Terriglobus</taxon>
    </lineage>
</organism>
<dbReference type="InterPro" id="IPR050090">
    <property type="entry name" value="Tyrosine_recombinase_XerCD"/>
</dbReference>
<dbReference type="RefSeq" id="WP_263415107.1">
    <property type="nucleotide sequence ID" value="NZ_BAABBH010000001.1"/>
</dbReference>
<dbReference type="PROSITE" id="PS51898">
    <property type="entry name" value="TYR_RECOMBINASE"/>
    <property type="match status" value="1"/>
</dbReference>
<comment type="caution">
    <text evidence="3">The sequence shown here is derived from an EMBL/GenBank/DDBJ whole genome shotgun (WGS) entry which is preliminary data.</text>
</comment>
<evidence type="ECO:0000313" key="3">
    <source>
        <dbReference type="EMBL" id="MFN2974930.1"/>
    </source>
</evidence>